<evidence type="ECO:0000256" key="1">
    <source>
        <dbReference type="SAM" id="MobiDB-lite"/>
    </source>
</evidence>
<proteinExistence type="predicted"/>
<name>A0A914S0V0_PAREQ</name>
<evidence type="ECO:0000313" key="2">
    <source>
        <dbReference type="Proteomes" id="UP000887564"/>
    </source>
</evidence>
<dbReference type="AlphaFoldDB" id="A0A914S0V0"/>
<feature type="compositionally biased region" description="Acidic residues" evidence="1">
    <location>
        <begin position="54"/>
        <end position="63"/>
    </location>
</feature>
<sequence length="75" mass="7607">IKIFSHFFYPFLGDNKKQGGNPPATGARPTADALKPSIPATPAAAAPPPPVADPVDEGGDNYEDVNIGGGEPPPA</sequence>
<protein>
    <submittedName>
        <fullName evidence="3">Uncharacterized protein</fullName>
    </submittedName>
</protein>
<organism evidence="2 3">
    <name type="scientific">Parascaris equorum</name>
    <name type="common">Equine roundworm</name>
    <dbReference type="NCBI Taxonomy" id="6256"/>
    <lineage>
        <taxon>Eukaryota</taxon>
        <taxon>Metazoa</taxon>
        <taxon>Ecdysozoa</taxon>
        <taxon>Nematoda</taxon>
        <taxon>Chromadorea</taxon>
        <taxon>Rhabditida</taxon>
        <taxon>Spirurina</taxon>
        <taxon>Ascaridomorpha</taxon>
        <taxon>Ascaridoidea</taxon>
        <taxon>Ascarididae</taxon>
        <taxon>Parascaris</taxon>
    </lineage>
</organism>
<evidence type="ECO:0000313" key="3">
    <source>
        <dbReference type="WBParaSite" id="PEQ_0001220801-mRNA-1"/>
    </source>
</evidence>
<reference evidence="3" key="1">
    <citation type="submission" date="2022-11" db="UniProtKB">
        <authorList>
            <consortium name="WormBaseParasite"/>
        </authorList>
    </citation>
    <scope>IDENTIFICATION</scope>
</reference>
<dbReference type="Proteomes" id="UP000887564">
    <property type="component" value="Unplaced"/>
</dbReference>
<dbReference type="WBParaSite" id="PEQ_0001220801-mRNA-1">
    <property type="protein sequence ID" value="PEQ_0001220801-mRNA-1"/>
    <property type="gene ID" value="PEQ_0001220801"/>
</dbReference>
<feature type="region of interest" description="Disordered" evidence="1">
    <location>
        <begin position="13"/>
        <end position="75"/>
    </location>
</feature>
<accession>A0A914S0V0</accession>
<keyword evidence="2" id="KW-1185">Reference proteome</keyword>